<protein>
    <recommendedName>
        <fullName evidence="3">NACHT domain-containing protein</fullName>
    </recommendedName>
</protein>
<dbReference type="InterPro" id="IPR031350">
    <property type="entry name" value="Goodbye_dom"/>
</dbReference>
<dbReference type="Pfam" id="PF24883">
    <property type="entry name" value="NPHP3_N"/>
    <property type="match status" value="1"/>
</dbReference>
<dbReference type="AlphaFoldDB" id="M2RHM1"/>
<keyword evidence="5" id="KW-1185">Reference proteome</keyword>
<dbReference type="Gene3D" id="3.40.50.300">
    <property type="entry name" value="P-loop containing nucleotide triphosphate hydrolases"/>
    <property type="match status" value="1"/>
</dbReference>
<evidence type="ECO:0000256" key="2">
    <source>
        <dbReference type="SAM" id="MobiDB-lite"/>
    </source>
</evidence>
<dbReference type="PANTHER" id="PTHR10039:SF16">
    <property type="entry name" value="GPI INOSITOL-DEACYLASE"/>
    <property type="match status" value="1"/>
</dbReference>
<dbReference type="InterPro" id="IPR027417">
    <property type="entry name" value="P-loop_NTPase"/>
</dbReference>
<accession>M2RHM1</accession>
<dbReference type="Pfam" id="PF17109">
    <property type="entry name" value="Goodbye"/>
    <property type="match status" value="1"/>
</dbReference>
<dbReference type="Proteomes" id="UP000016930">
    <property type="component" value="Unassembled WGS sequence"/>
</dbReference>
<feature type="domain" description="NACHT" evidence="3">
    <location>
        <begin position="480"/>
        <end position="635"/>
    </location>
</feature>
<dbReference type="SUPFAM" id="SSF52540">
    <property type="entry name" value="P-loop containing nucleoside triphosphate hydrolases"/>
    <property type="match status" value="1"/>
</dbReference>
<dbReference type="PROSITE" id="PS50837">
    <property type="entry name" value="NACHT"/>
    <property type="match status" value="1"/>
</dbReference>
<gene>
    <name evidence="4" type="ORF">CERSUDRAFT_122810</name>
</gene>
<evidence type="ECO:0000256" key="1">
    <source>
        <dbReference type="ARBA" id="ARBA00022737"/>
    </source>
</evidence>
<evidence type="ECO:0000259" key="3">
    <source>
        <dbReference type="PROSITE" id="PS50837"/>
    </source>
</evidence>
<dbReference type="STRING" id="914234.M2RHM1"/>
<feature type="region of interest" description="Disordered" evidence="2">
    <location>
        <begin position="1"/>
        <end position="69"/>
    </location>
</feature>
<feature type="compositionally biased region" description="Basic residues" evidence="2">
    <location>
        <begin position="1"/>
        <end position="22"/>
    </location>
</feature>
<dbReference type="PANTHER" id="PTHR10039">
    <property type="entry name" value="AMELOGENIN"/>
    <property type="match status" value="1"/>
</dbReference>
<proteinExistence type="predicted"/>
<evidence type="ECO:0000313" key="4">
    <source>
        <dbReference type="EMBL" id="EMD37982.1"/>
    </source>
</evidence>
<evidence type="ECO:0000313" key="5">
    <source>
        <dbReference type="Proteomes" id="UP000016930"/>
    </source>
</evidence>
<name>M2RHM1_CERS8</name>
<dbReference type="OrthoDB" id="7464126at2759"/>
<dbReference type="InterPro" id="IPR007111">
    <property type="entry name" value="NACHT_NTPase"/>
</dbReference>
<reference evidence="4 5" key="1">
    <citation type="journal article" date="2012" name="Proc. Natl. Acad. Sci. U.S.A.">
        <title>Comparative genomics of Ceriporiopsis subvermispora and Phanerochaete chrysosporium provide insight into selective ligninolysis.</title>
        <authorList>
            <person name="Fernandez-Fueyo E."/>
            <person name="Ruiz-Duenas F.J."/>
            <person name="Ferreira P."/>
            <person name="Floudas D."/>
            <person name="Hibbett D.S."/>
            <person name="Canessa P."/>
            <person name="Larrondo L.F."/>
            <person name="James T.Y."/>
            <person name="Seelenfreund D."/>
            <person name="Lobos S."/>
            <person name="Polanco R."/>
            <person name="Tello M."/>
            <person name="Honda Y."/>
            <person name="Watanabe T."/>
            <person name="Watanabe T."/>
            <person name="Ryu J.S."/>
            <person name="Kubicek C.P."/>
            <person name="Schmoll M."/>
            <person name="Gaskell J."/>
            <person name="Hammel K.E."/>
            <person name="St John F.J."/>
            <person name="Vanden Wymelenberg A."/>
            <person name="Sabat G."/>
            <person name="Splinter BonDurant S."/>
            <person name="Syed K."/>
            <person name="Yadav J.S."/>
            <person name="Doddapaneni H."/>
            <person name="Subramanian V."/>
            <person name="Lavin J.L."/>
            <person name="Oguiza J.A."/>
            <person name="Perez G."/>
            <person name="Pisabarro A.G."/>
            <person name="Ramirez L."/>
            <person name="Santoyo F."/>
            <person name="Master E."/>
            <person name="Coutinho P.M."/>
            <person name="Henrissat B."/>
            <person name="Lombard V."/>
            <person name="Magnuson J.K."/>
            <person name="Kuees U."/>
            <person name="Hori C."/>
            <person name="Igarashi K."/>
            <person name="Samejima M."/>
            <person name="Held B.W."/>
            <person name="Barry K.W."/>
            <person name="LaButti K.M."/>
            <person name="Lapidus A."/>
            <person name="Lindquist E.A."/>
            <person name="Lucas S.M."/>
            <person name="Riley R."/>
            <person name="Salamov A.A."/>
            <person name="Hoffmeister D."/>
            <person name="Schwenk D."/>
            <person name="Hadar Y."/>
            <person name="Yarden O."/>
            <person name="de Vries R.P."/>
            <person name="Wiebenga A."/>
            <person name="Stenlid J."/>
            <person name="Eastwood D."/>
            <person name="Grigoriev I.V."/>
            <person name="Berka R.M."/>
            <person name="Blanchette R.A."/>
            <person name="Kersten P."/>
            <person name="Martinez A.T."/>
            <person name="Vicuna R."/>
            <person name="Cullen D."/>
        </authorList>
    </citation>
    <scope>NUCLEOTIDE SEQUENCE [LARGE SCALE GENOMIC DNA]</scope>
    <source>
        <strain evidence="4 5">B</strain>
    </source>
</reference>
<sequence>MKSRLPRLFHDRKHRGKKKSRRNNQEPPMGTNGEQAEQNSAHAPVHSVPSPSNLITPVDIPTGTPSRPTYQDVQVVGEVAGETCIASCTSPRDAPSLPPFAGEIGHVPVSEFATSLQAEDGSSRHTEQGDQNSAQPIALDACSSPSQLESMLQAALDKYKQRTKKDLTKEPFIAELENCKTTGDFIDCQEKGKAKGVLTRTLNQMVDVLLALHLNETLGEGIGIVWKPGKAVIGAIVVLLETIRYVSESYKMLMDLLEDVSSFIIRLEVYSKVTISPKMGKILTNTLVETRMRGNTITPSKYNKTGLCPCGKNPRLRYKILWRTCALALVEVMSILGLATEQIKEGRFKKYMKTLLRDPAVQDAFKTLDRLALIETRMATTEGLTVLHNVLNSLNVLMQGDQIPAAVIQANLGNLTSSVARIERDVAEIKYGDMVRDCYTWLSPPDPSTNHITATNSHHEGTAAWFTEGEVMQEWRIAGSLLWIYGMPGLGKTVLCRSAIIEALRYHCIPLPNSVVTYFYCDFRDSAKQDVNGLLSHLLLEISAESGDCTKILCRLYSNHNGKPRSPRPSNAHLQECLEEMLRVSTSRSIYIVIDALDECPDSGTMSPRNRVLKLIQDLLCLRLPNVHFCLTSRPETDIAAVFSPLNTQSIAIDENIGQDRDMADYVRSCVDRDAAYGAWNEQHKALVVKVLSEKANGMFRWVSCQLDMLRGCPPAHVEATLHSLPETLYGTYDRILNGVEENKADRLLRIFQCLTVCRRPLRIQELAEVLAVDVESDIPELKTEWRYNNPDVTVLAMCSTLVVVNPHNQQPASPFYTDYPRART</sequence>
<organism evidence="4 5">
    <name type="scientific">Ceriporiopsis subvermispora (strain B)</name>
    <name type="common">White-rot fungus</name>
    <name type="synonym">Gelatoporia subvermispora</name>
    <dbReference type="NCBI Taxonomy" id="914234"/>
    <lineage>
        <taxon>Eukaryota</taxon>
        <taxon>Fungi</taxon>
        <taxon>Dikarya</taxon>
        <taxon>Basidiomycota</taxon>
        <taxon>Agaricomycotina</taxon>
        <taxon>Agaricomycetes</taxon>
        <taxon>Polyporales</taxon>
        <taxon>Gelatoporiaceae</taxon>
        <taxon>Gelatoporia</taxon>
    </lineage>
</organism>
<dbReference type="InterPro" id="IPR056884">
    <property type="entry name" value="NPHP3-like_N"/>
</dbReference>
<dbReference type="EMBL" id="KB445795">
    <property type="protein sequence ID" value="EMD37982.1"/>
    <property type="molecule type" value="Genomic_DNA"/>
</dbReference>
<feature type="compositionally biased region" description="Polar residues" evidence="2">
    <location>
        <begin position="32"/>
        <end position="41"/>
    </location>
</feature>
<dbReference type="HOGENOM" id="CLU_011469_0_0_1"/>
<keyword evidence="1" id="KW-0677">Repeat</keyword>